<organism evidence="5 6">
    <name type="scientific">Phaeodactylum tricornutum (strain CCAP 1055/1)</name>
    <dbReference type="NCBI Taxonomy" id="556484"/>
    <lineage>
        <taxon>Eukaryota</taxon>
        <taxon>Sar</taxon>
        <taxon>Stramenopiles</taxon>
        <taxon>Ochrophyta</taxon>
        <taxon>Bacillariophyta</taxon>
        <taxon>Bacillariophyceae</taxon>
        <taxon>Bacillariophycidae</taxon>
        <taxon>Naviculales</taxon>
        <taxon>Phaeodactylaceae</taxon>
        <taxon>Phaeodactylum</taxon>
    </lineage>
</organism>
<dbReference type="Pfam" id="PF00327">
    <property type="entry name" value="Ribosomal_L30"/>
    <property type="match status" value="1"/>
</dbReference>
<gene>
    <name evidence="5" type="ORF">PHATRDRAFT_14450</name>
</gene>
<dbReference type="GeneID" id="7202982"/>
<dbReference type="InParanoid" id="B7G547"/>
<evidence type="ECO:0000313" key="6">
    <source>
        <dbReference type="Proteomes" id="UP000000759"/>
    </source>
</evidence>
<dbReference type="EMBL" id="CM000617">
    <property type="protein sequence ID" value="EEC46253.1"/>
    <property type="molecule type" value="Genomic_DNA"/>
</dbReference>
<sequence>MVFAVRIRDHVGAPRLVKQALSRLRLREKNDGVFVRYDNSARKLLHLVEPWVVYGPPTKAVVEDLINRRGFGKVDGKRVPLSDNTVIEEHLGTNDMICVEDLVHELYNVGENFKAAATFLWPFRLSELKTDFERRTLGVKDNKDYGDRGEAINEYIKHIL</sequence>
<dbReference type="CDD" id="cd01657">
    <property type="entry name" value="Ribosomal_L7_archeal_euk"/>
    <property type="match status" value="1"/>
</dbReference>
<evidence type="ECO:0000256" key="3">
    <source>
        <dbReference type="ARBA" id="ARBA00023274"/>
    </source>
</evidence>
<dbReference type="Gene3D" id="1.10.15.30">
    <property type="match status" value="1"/>
</dbReference>
<comment type="similarity">
    <text evidence="1">Belongs to the universal ribosomal protein uL30 family.</text>
</comment>
<dbReference type="OrthoDB" id="28644at2759"/>
<dbReference type="PANTHER" id="PTHR11524:SF16">
    <property type="entry name" value="LARGE RIBOSOMAL SUBUNIT PROTEIN UL30"/>
    <property type="match status" value="1"/>
</dbReference>
<evidence type="ECO:0000256" key="2">
    <source>
        <dbReference type="ARBA" id="ARBA00022980"/>
    </source>
</evidence>
<keyword evidence="3" id="KW-0687">Ribonucleoprotein</keyword>
<dbReference type="Gene3D" id="3.30.1390.20">
    <property type="entry name" value="Ribosomal protein L30, ferredoxin-like fold domain"/>
    <property type="match status" value="1"/>
</dbReference>
<keyword evidence="2" id="KW-0689">Ribosomal protein</keyword>
<dbReference type="AlphaFoldDB" id="B7G547"/>
<dbReference type="STRING" id="556484.B7G547"/>
<dbReference type="GO" id="GO:0000463">
    <property type="term" value="P:maturation of LSU-rRNA from tricistronic rRNA transcript (SSU-rRNA, 5.8S rRNA, LSU-rRNA)"/>
    <property type="evidence" value="ECO:0007669"/>
    <property type="project" value="TreeGrafter"/>
</dbReference>
<dbReference type="SUPFAM" id="SSF55129">
    <property type="entry name" value="Ribosomal protein L30p/L7e"/>
    <property type="match status" value="1"/>
</dbReference>
<dbReference type="InterPro" id="IPR039699">
    <property type="entry name" value="Ribosomal_uL30"/>
</dbReference>
<dbReference type="RefSeq" id="XP_002182352.1">
    <property type="nucleotide sequence ID" value="XM_002182316.1"/>
</dbReference>
<reference evidence="6" key="2">
    <citation type="submission" date="2008-08" db="EMBL/GenBank/DDBJ databases">
        <authorList>
            <consortium name="Diatom Consortium"/>
            <person name="Grigoriev I."/>
            <person name="Grimwood J."/>
            <person name="Kuo A."/>
            <person name="Otillar R.P."/>
            <person name="Salamov A."/>
            <person name="Detter J.C."/>
            <person name="Lindquist E."/>
            <person name="Shapiro H."/>
            <person name="Lucas S."/>
            <person name="Glavina del Rio T."/>
            <person name="Pitluck S."/>
            <person name="Rokhsar D."/>
            <person name="Bowler C."/>
        </authorList>
    </citation>
    <scope>GENOME REANNOTATION</scope>
    <source>
        <strain evidence="6">CCAP 1055/1</strain>
    </source>
</reference>
<dbReference type="PaxDb" id="2850-Phatr14450"/>
<dbReference type="GO" id="GO:0003735">
    <property type="term" value="F:structural constituent of ribosome"/>
    <property type="evidence" value="ECO:0007669"/>
    <property type="project" value="TreeGrafter"/>
</dbReference>
<reference evidence="5 6" key="1">
    <citation type="journal article" date="2008" name="Nature">
        <title>The Phaeodactylum genome reveals the evolutionary history of diatom genomes.</title>
        <authorList>
            <person name="Bowler C."/>
            <person name="Allen A.E."/>
            <person name="Badger J.H."/>
            <person name="Grimwood J."/>
            <person name="Jabbari K."/>
            <person name="Kuo A."/>
            <person name="Maheswari U."/>
            <person name="Martens C."/>
            <person name="Maumus F."/>
            <person name="Otillar R.P."/>
            <person name="Rayko E."/>
            <person name="Salamov A."/>
            <person name="Vandepoele K."/>
            <person name="Beszteri B."/>
            <person name="Gruber A."/>
            <person name="Heijde M."/>
            <person name="Katinka M."/>
            <person name="Mock T."/>
            <person name="Valentin K."/>
            <person name="Verret F."/>
            <person name="Berges J.A."/>
            <person name="Brownlee C."/>
            <person name="Cadoret J.P."/>
            <person name="Chiovitti A."/>
            <person name="Choi C.J."/>
            <person name="Coesel S."/>
            <person name="De Martino A."/>
            <person name="Detter J.C."/>
            <person name="Durkin C."/>
            <person name="Falciatore A."/>
            <person name="Fournet J."/>
            <person name="Haruta M."/>
            <person name="Huysman M.J."/>
            <person name="Jenkins B.D."/>
            <person name="Jiroutova K."/>
            <person name="Jorgensen R.E."/>
            <person name="Joubert Y."/>
            <person name="Kaplan A."/>
            <person name="Kroger N."/>
            <person name="Kroth P.G."/>
            <person name="La Roche J."/>
            <person name="Lindquist E."/>
            <person name="Lommer M."/>
            <person name="Martin-Jezequel V."/>
            <person name="Lopez P.J."/>
            <person name="Lucas S."/>
            <person name="Mangogna M."/>
            <person name="McGinnis K."/>
            <person name="Medlin L.K."/>
            <person name="Montsant A."/>
            <person name="Oudot-Le Secq M.P."/>
            <person name="Napoli C."/>
            <person name="Obornik M."/>
            <person name="Parker M.S."/>
            <person name="Petit J.L."/>
            <person name="Porcel B.M."/>
            <person name="Poulsen N."/>
            <person name="Robison M."/>
            <person name="Rychlewski L."/>
            <person name="Rynearson T.A."/>
            <person name="Schmutz J."/>
            <person name="Shapiro H."/>
            <person name="Siaut M."/>
            <person name="Stanley M."/>
            <person name="Sussman M.R."/>
            <person name="Taylor A.R."/>
            <person name="Vardi A."/>
            <person name="von Dassow P."/>
            <person name="Vyverman W."/>
            <person name="Willis A."/>
            <person name="Wyrwicz L.S."/>
            <person name="Rokhsar D.S."/>
            <person name="Weissenbach J."/>
            <person name="Armbrust E.V."/>
            <person name="Green B.R."/>
            <person name="Van de Peer Y."/>
            <person name="Grigoriev I.V."/>
        </authorList>
    </citation>
    <scope>NUCLEOTIDE SEQUENCE [LARGE SCALE GENOMIC DNA]</scope>
    <source>
        <strain evidence="5 6">CCAP 1055/1</strain>
    </source>
</reference>
<keyword evidence="6" id="KW-1185">Reference proteome</keyword>
<proteinExistence type="inferred from homology"/>
<dbReference type="GO" id="GO:0003723">
    <property type="term" value="F:RNA binding"/>
    <property type="evidence" value="ECO:0007669"/>
    <property type="project" value="TreeGrafter"/>
</dbReference>
<dbReference type="GO" id="GO:0022625">
    <property type="term" value="C:cytosolic large ribosomal subunit"/>
    <property type="evidence" value="ECO:0007669"/>
    <property type="project" value="TreeGrafter"/>
</dbReference>
<dbReference type="InterPro" id="IPR016082">
    <property type="entry name" value="Ribosomal_uL30_ferredoxin-like"/>
</dbReference>
<evidence type="ECO:0000256" key="1">
    <source>
        <dbReference type="ARBA" id="ARBA00007594"/>
    </source>
</evidence>
<dbReference type="KEGG" id="pti:PHATRDRAFT_14450"/>
<protein>
    <recommendedName>
        <fullName evidence="4">Large ribosomal subunit protein uL30-like ferredoxin-like fold domain-containing protein</fullName>
    </recommendedName>
</protein>
<dbReference type="InterPro" id="IPR036919">
    <property type="entry name" value="Ribo_uL30_ferredoxin-like_sf"/>
</dbReference>
<dbReference type="PANTHER" id="PTHR11524">
    <property type="entry name" value="60S RIBOSOMAL PROTEIN L7"/>
    <property type="match status" value="1"/>
</dbReference>
<dbReference type="InterPro" id="IPR035808">
    <property type="entry name" value="Ribosomal_uL30_euk_arc"/>
</dbReference>
<evidence type="ECO:0000259" key="4">
    <source>
        <dbReference type="Pfam" id="PF00327"/>
    </source>
</evidence>
<feature type="domain" description="Large ribosomal subunit protein uL30-like ferredoxin-like fold" evidence="4">
    <location>
        <begin position="3"/>
        <end position="52"/>
    </location>
</feature>
<name>B7G547_PHATC</name>
<accession>B7G547</accession>
<dbReference type="Proteomes" id="UP000000759">
    <property type="component" value="Chromosome 15"/>
</dbReference>
<dbReference type="eggNOG" id="KOG3184">
    <property type="taxonomic scope" value="Eukaryota"/>
</dbReference>
<dbReference type="HOGENOM" id="CLU_055156_0_2_1"/>
<evidence type="ECO:0000313" key="5">
    <source>
        <dbReference type="EMBL" id="EEC46253.1"/>
    </source>
</evidence>